<evidence type="ECO:0000313" key="12">
    <source>
        <dbReference type="Proteomes" id="UP000031278"/>
    </source>
</evidence>
<dbReference type="Gene3D" id="3.20.20.80">
    <property type="entry name" value="Glycosidases"/>
    <property type="match status" value="1"/>
</dbReference>
<dbReference type="CDD" id="cd06563">
    <property type="entry name" value="GH20_chitobiase-like"/>
    <property type="match status" value="1"/>
</dbReference>
<evidence type="ECO:0000256" key="6">
    <source>
        <dbReference type="ARBA" id="ARBA00030512"/>
    </source>
</evidence>
<dbReference type="Proteomes" id="UP000031278">
    <property type="component" value="Unassembled WGS sequence"/>
</dbReference>
<dbReference type="AlphaFoldDB" id="A0A0B9FZ79"/>
<dbReference type="GO" id="GO:0005975">
    <property type="term" value="P:carbohydrate metabolic process"/>
    <property type="evidence" value="ECO:0007669"/>
    <property type="project" value="InterPro"/>
</dbReference>
<accession>A0A0B9FZ79</accession>
<organism evidence="11 12">
    <name type="scientific">Photobacterium gaetbulicola</name>
    <dbReference type="NCBI Taxonomy" id="1295392"/>
    <lineage>
        <taxon>Bacteria</taxon>
        <taxon>Pseudomonadati</taxon>
        <taxon>Pseudomonadota</taxon>
        <taxon>Gammaproteobacteria</taxon>
        <taxon>Vibrionales</taxon>
        <taxon>Vibrionaceae</taxon>
        <taxon>Photobacterium</taxon>
    </lineage>
</organism>
<dbReference type="Gene3D" id="3.30.379.10">
    <property type="entry name" value="Chitobiase/beta-hexosaminidase domain 2-like"/>
    <property type="match status" value="1"/>
</dbReference>
<evidence type="ECO:0000259" key="10">
    <source>
        <dbReference type="Pfam" id="PF02838"/>
    </source>
</evidence>
<dbReference type="GO" id="GO:0030203">
    <property type="term" value="P:glycosaminoglycan metabolic process"/>
    <property type="evidence" value="ECO:0007669"/>
    <property type="project" value="TreeGrafter"/>
</dbReference>
<gene>
    <name evidence="11" type="ORF">RJ45_22445</name>
</gene>
<evidence type="ECO:0000256" key="3">
    <source>
        <dbReference type="ARBA" id="ARBA00012663"/>
    </source>
</evidence>
<dbReference type="GO" id="GO:0016020">
    <property type="term" value="C:membrane"/>
    <property type="evidence" value="ECO:0007669"/>
    <property type="project" value="TreeGrafter"/>
</dbReference>
<name>A0A0B9FZ79_9GAMM</name>
<evidence type="ECO:0000259" key="9">
    <source>
        <dbReference type="Pfam" id="PF00728"/>
    </source>
</evidence>
<dbReference type="SUPFAM" id="SSF55545">
    <property type="entry name" value="beta-N-acetylhexosaminidase-like domain"/>
    <property type="match status" value="1"/>
</dbReference>
<keyword evidence="4" id="KW-0378">Hydrolase</keyword>
<dbReference type="GO" id="GO:0004563">
    <property type="term" value="F:beta-N-acetylhexosaminidase activity"/>
    <property type="evidence" value="ECO:0007669"/>
    <property type="project" value="UniProtKB-EC"/>
</dbReference>
<dbReference type="InterPro" id="IPR029018">
    <property type="entry name" value="Hex-like_dom2"/>
</dbReference>
<comment type="caution">
    <text evidence="11">The sequence shown here is derived from an EMBL/GenBank/DDBJ whole genome shotgun (WGS) entry which is preliminary data.</text>
</comment>
<evidence type="ECO:0000313" key="11">
    <source>
        <dbReference type="EMBL" id="KHT61504.1"/>
    </source>
</evidence>
<dbReference type="EMBL" id="JWLZ01000199">
    <property type="protein sequence ID" value="KHT61504.1"/>
    <property type="molecule type" value="Genomic_DNA"/>
</dbReference>
<evidence type="ECO:0000256" key="2">
    <source>
        <dbReference type="ARBA" id="ARBA00006285"/>
    </source>
</evidence>
<sequence length="644" mass="72563">MSFRLDFVVINQQPDQSRLALTLHNLSDRPLCQWSLHFTLGRWVNHASLTHGTLEQVGSYCTLTPSRHEELKPNGHFYTEFTIGTKPFTLLDDGIIDAFICSNEGHAPLITPQPVEITAFGLQQPHRDRHSTPLEPAAAISLVPAPQQLTPLAGEFTLTPLSAISLGTPLAEGCCRWLQVELEHQLNEPIDVHPQGNIHYQYREQLAEGAYQLLVEQDDIWLLASSKAGFCHATSSLLQLLPSQPNHRAETARRLPMVEISDAPHFGHRGMMLDCARHFHPVARIKFLLDQLARYKFNVFHWHLTDDEGWRVEIDAYPELTRIGAWRGPNEPIQPQFTSISHRYGGYYTKQDIRDIIDYAADRGIMVIPEIDIPGHCRAAIKSLPELLVDPQDSSVYRSIQGYNDNILSPALQGTYTFLTKVLDEICALFPAPYVHIGADEVPTGVWTDSPACRALMDEHGYADPMELQGHLLRFAERHLNSKGKRMMGWEEAIHGDKVSKDTIIFSWLSEQAGLSAAQAGYDVVMQPGQSTYLDMAQGDSADEAGVDWAGKLVLEQVYQYQPLADLPASDPAHQRIRGIQCALWCELINSQSRFEYMIYPRLLAIAEIGWTAPEKRSWPDFTARLAGQFAYLDKVGINYRRCE</sequence>
<dbReference type="PRINTS" id="PR00738">
    <property type="entry name" value="GLHYDRLASE20"/>
</dbReference>
<dbReference type="RefSeq" id="WP_039467835.1">
    <property type="nucleotide sequence ID" value="NZ_JWLZ01000199.1"/>
</dbReference>
<evidence type="ECO:0000256" key="5">
    <source>
        <dbReference type="ARBA" id="ARBA00023295"/>
    </source>
</evidence>
<comment type="catalytic activity">
    <reaction evidence="1">
        <text>Hydrolysis of terminal non-reducing N-acetyl-D-hexosamine residues in N-acetyl-beta-D-hexosaminides.</text>
        <dbReference type="EC" id="3.2.1.52"/>
    </reaction>
</comment>
<dbReference type="Pfam" id="PF00728">
    <property type="entry name" value="Glyco_hydro_20"/>
    <property type="match status" value="1"/>
</dbReference>
<dbReference type="PANTHER" id="PTHR22600:SF57">
    <property type="entry name" value="BETA-N-ACETYLHEXOSAMINIDASE"/>
    <property type="match status" value="1"/>
</dbReference>
<dbReference type="InterPro" id="IPR015882">
    <property type="entry name" value="HEX_bac_N"/>
</dbReference>
<feature type="domain" description="Beta-hexosaminidase bacterial type N-terminal" evidence="10">
    <location>
        <begin position="140"/>
        <end position="263"/>
    </location>
</feature>
<dbReference type="Pfam" id="PF02838">
    <property type="entry name" value="Glyco_hydro_20b"/>
    <property type="match status" value="1"/>
</dbReference>
<dbReference type="InterPro" id="IPR025705">
    <property type="entry name" value="Beta_hexosaminidase_sua/sub"/>
</dbReference>
<reference evidence="11 12" key="1">
    <citation type="submission" date="2014-12" db="EMBL/GenBank/DDBJ databases">
        <title>Genome sequencing of Photobacterium gaetbulicola AD005a.</title>
        <authorList>
            <person name="Adrian T.G.S."/>
            <person name="Chan K.G."/>
        </authorList>
    </citation>
    <scope>NUCLEOTIDE SEQUENCE [LARGE SCALE GENOMIC DNA]</scope>
    <source>
        <strain evidence="11 12">AD005a</strain>
    </source>
</reference>
<evidence type="ECO:0000256" key="8">
    <source>
        <dbReference type="PIRSR" id="PIRSR625705-1"/>
    </source>
</evidence>
<feature type="active site" description="Proton donor" evidence="8">
    <location>
        <position position="441"/>
    </location>
</feature>
<feature type="domain" description="Glycoside hydrolase family 20 catalytic" evidence="9">
    <location>
        <begin position="266"/>
        <end position="613"/>
    </location>
</feature>
<dbReference type="InterPro" id="IPR017853">
    <property type="entry name" value="GH"/>
</dbReference>
<evidence type="ECO:0000256" key="7">
    <source>
        <dbReference type="ARBA" id="ARBA00033000"/>
    </source>
</evidence>
<dbReference type="SUPFAM" id="SSF51445">
    <property type="entry name" value="(Trans)glycosidases"/>
    <property type="match status" value="1"/>
</dbReference>
<proteinExistence type="inferred from homology"/>
<evidence type="ECO:0000256" key="1">
    <source>
        <dbReference type="ARBA" id="ARBA00001231"/>
    </source>
</evidence>
<dbReference type="InterPro" id="IPR015883">
    <property type="entry name" value="Glyco_hydro_20_cat"/>
</dbReference>
<evidence type="ECO:0000256" key="4">
    <source>
        <dbReference type="ARBA" id="ARBA00022801"/>
    </source>
</evidence>
<comment type="similarity">
    <text evidence="2">Belongs to the glycosyl hydrolase 20 family.</text>
</comment>
<dbReference type="EC" id="3.2.1.52" evidence="3"/>
<keyword evidence="5" id="KW-0326">Glycosidase</keyword>
<protein>
    <recommendedName>
        <fullName evidence="3">beta-N-acetylhexosaminidase</fullName>
        <ecNumber evidence="3">3.2.1.52</ecNumber>
    </recommendedName>
    <alternativeName>
        <fullName evidence="6">Beta-N-acetylhexosaminidase</fullName>
    </alternativeName>
    <alternativeName>
        <fullName evidence="7">N-acetyl-beta-glucosaminidase</fullName>
    </alternativeName>
</protein>
<dbReference type="PANTHER" id="PTHR22600">
    <property type="entry name" value="BETA-HEXOSAMINIDASE"/>
    <property type="match status" value="1"/>
</dbReference>